<comment type="similarity">
    <text evidence="5">Belongs to the Omp25/RopB family.</text>
</comment>
<proteinExistence type="inferred from homology"/>
<feature type="chain" id="PRO_5042125380" description="Outer membrane protein beta-barrel domain-containing protein" evidence="6">
    <location>
        <begin position="21"/>
        <end position="258"/>
    </location>
</feature>
<evidence type="ECO:0000313" key="8">
    <source>
        <dbReference type="EMBL" id="QAU48728.1"/>
    </source>
</evidence>
<evidence type="ECO:0000256" key="2">
    <source>
        <dbReference type="ARBA" id="ARBA00022729"/>
    </source>
</evidence>
<dbReference type="Gene3D" id="2.40.160.20">
    <property type="match status" value="1"/>
</dbReference>
<keyword evidence="4" id="KW-0998">Cell outer membrane</keyword>
<dbReference type="InterPro" id="IPR051692">
    <property type="entry name" value="OMP-like"/>
</dbReference>
<evidence type="ECO:0000313" key="9">
    <source>
        <dbReference type="Proteomes" id="UP000288972"/>
    </source>
</evidence>
<evidence type="ECO:0000256" key="5">
    <source>
        <dbReference type="ARBA" id="ARBA00038306"/>
    </source>
</evidence>
<dbReference type="SUPFAM" id="SSF56925">
    <property type="entry name" value="OMPA-like"/>
    <property type="match status" value="1"/>
</dbReference>
<dbReference type="EMBL" id="CP030053">
    <property type="protein sequence ID" value="QAU48728.1"/>
    <property type="molecule type" value="Genomic_DNA"/>
</dbReference>
<dbReference type="PANTHER" id="PTHR34001:SF3">
    <property type="entry name" value="BLL7405 PROTEIN"/>
    <property type="match status" value="1"/>
</dbReference>
<gene>
    <name evidence="8" type="ORF">XH91_27490</name>
</gene>
<evidence type="ECO:0000256" key="1">
    <source>
        <dbReference type="ARBA" id="ARBA00004442"/>
    </source>
</evidence>
<dbReference type="InterPro" id="IPR027385">
    <property type="entry name" value="Beta-barrel_OMP"/>
</dbReference>
<evidence type="ECO:0000256" key="4">
    <source>
        <dbReference type="ARBA" id="ARBA00023237"/>
    </source>
</evidence>
<dbReference type="InterPro" id="IPR011250">
    <property type="entry name" value="OMP/PagP_B-barrel"/>
</dbReference>
<feature type="signal peptide" evidence="6">
    <location>
        <begin position="1"/>
        <end position="20"/>
    </location>
</feature>
<keyword evidence="3" id="KW-0472">Membrane</keyword>
<protein>
    <recommendedName>
        <fullName evidence="7">Outer membrane protein beta-barrel domain-containing protein</fullName>
    </recommendedName>
</protein>
<dbReference type="Pfam" id="PF13505">
    <property type="entry name" value="OMP_b-brl"/>
    <property type="match status" value="1"/>
</dbReference>
<sequence length="258" mass="27243">MKRVALSLAILLTTAGAAFSADLAARPYTKAAPMVAAIYDWSGFYIGLNGGGGWSRKCWTNTSTLGGPTVPAFDEGCHDATGGIVGGQVGYRWQSANWVFGLEGQGDWANLKGSNASLASAPIFGFAATNQSKIDAIGLVTGQVGYAWSNVLWYAKGGLAIAHDKYEGILTATSVTFDRASETRYGGAVGTGIEFGFAPNWSVGVEYDHLFLGRRDLTFTSALPPAGGLSRTDSIRQDVDMVTARINYRFGGPVIAKY</sequence>
<dbReference type="KEGG" id="bgz:XH91_27490"/>
<dbReference type="PANTHER" id="PTHR34001">
    <property type="entry name" value="BLL7405 PROTEIN"/>
    <property type="match status" value="1"/>
</dbReference>
<reference evidence="8 9" key="1">
    <citation type="submission" date="2018-06" db="EMBL/GenBank/DDBJ databases">
        <title>Comparative genomics of rhizobia nodulating Arachis hypogaea in China.</title>
        <authorList>
            <person name="Li Y."/>
        </authorList>
    </citation>
    <scope>NUCLEOTIDE SEQUENCE [LARGE SCALE GENOMIC DNA]</scope>
    <source>
        <strain evidence="8 9">CCBAU 51670</strain>
    </source>
</reference>
<dbReference type="Proteomes" id="UP000288972">
    <property type="component" value="Chromosome"/>
</dbReference>
<accession>A0AAE6CAD9</accession>
<dbReference type="AlphaFoldDB" id="A0AAE6CAD9"/>
<comment type="subcellular location">
    <subcellularLocation>
        <location evidence="1">Cell outer membrane</location>
    </subcellularLocation>
</comment>
<keyword evidence="2 6" id="KW-0732">Signal</keyword>
<name>A0AAE6CAD9_9BRAD</name>
<evidence type="ECO:0000256" key="3">
    <source>
        <dbReference type="ARBA" id="ARBA00023136"/>
    </source>
</evidence>
<evidence type="ECO:0000259" key="7">
    <source>
        <dbReference type="Pfam" id="PF13505"/>
    </source>
</evidence>
<dbReference type="RefSeq" id="WP_128953489.1">
    <property type="nucleotide sequence ID" value="NZ_CP030053.1"/>
</dbReference>
<evidence type="ECO:0000256" key="6">
    <source>
        <dbReference type="SAM" id="SignalP"/>
    </source>
</evidence>
<dbReference type="GO" id="GO:0009279">
    <property type="term" value="C:cell outer membrane"/>
    <property type="evidence" value="ECO:0007669"/>
    <property type="project" value="UniProtKB-SubCell"/>
</dbReference>
<organism evidence="8 9">
    <name type="scientific">Bradyrhizobium guangzhouense</name>
    <dbReference type="NCBI Taxonomy" id="1325095"/>
    <lineage>
        <taxon>Bacteria</taxon>
        <taxon>Pseudomonadati</taxon>
        <taxon>Pseudomonadota</taxon>
        <taxon>Alphaproteobacteria</taxon>
        <taxon>Hyphomicrobiales</taxon>
        <taxon>Nitrobacteraceae</taxon>
        <taxon>Bradyrhizobium</taxon>
    </lineage>
</organism>
<feature type="domain" description="Outer membrane protein beta-barrel" evidence="7">
    <location>
        <begin position="35"/>
        <end position="225"/>
    </location>
</feature>